<feature type="domain" description="GATA-type" evidence="10">
    <location>
        <begin position="548"/>
        <end position="601"/>
    </location>
</feature>
<dbReference type="GO" id="GO:0001227">
    <property type="term" value="F:DNA-binding transcription repressor activity, RNA polymerase II-specific"/>
    <property type="evidence" value="ECO:0007669"/>
    <property type="project" value="UniProtKB-ARBA"/>
</dbReference>
<dbReference type="PANTHER" id="PTHR10071">
    <property type="entry name" value="TRANSCRIPTION FACTOR GATA FAMILY MEMBER"/>
    <property type="match status" value="1"/>
</dbReference>
<gene>
    <name evidence="11" type="ORF">TAPDE_001224</name>
</gene>
<dbReference type="PANTHER" id="PTHR10071:SF281">
    <property type="entry name" value="BOX A-BINDING FACTOR-RELATED"/>
    <property type="match status" value="1"/>
</dbReference>
<proteinExistence type="predicted"/>
<dbReference type="FunFam" id="3.30.50.10:FF:000007">
    <property type="entry name" value="Nitrogen regulatory AreA, N-terminal"/>
    <property type="match status" value="1"/>
</dbReference>
<dbReference type="Gene3D" id="3.30.50.10">
    <property type="entry name" value="Erythroid Transcription Factor GATA-1, subunit A"/>
    <property type="match status" value="1"/>
</dbReference>
<dbReference type="PRINTS" id="PR00619">
    <property type="entry name" value="GATAZNFINGER"/>
</dbReference>
<feature type="compositionally biased region" description="Polar residues" evidence="9">
    <location>
        <begin position="417"/>
        <end position="441"/>
    </location>
</feature>
<comment type="caution">
    <text evidence="11">The sequence shown here is derived from an EMBL/GenBank/DDBJ whole genome shotgun (WGS) entry which is preliminary data.</text>
</comment>
<feature type="region of interest" description="Disordered" evidence="9">
    <location>
        <begin position="599"/>
        <end position="664"/>
    </location>
</feature>
<dbReference type="Pfam" id="PF08550">
    <property type="entry name" value="GATA_AreA"/>
    <property type="match status" value="1"/>
</dbReference>
<evidence type="ECO:0000256" key="4">
    <source>
        <dbReference type="ARBA" id="ARBA00022833"/>
    </source>
</evidence>
<organism evidence="11 12">
    <name type="scientific">Taphrina deformans (strain PYCC 5710 / ATCC 11124 / CBS 356.35 / IMI 108563 / JCM 9778 / NBRC 8474)</name>
    <name type="common">Peach leaf curl fungus</name>
    <name type="synonym">Lalaria deformans</name>
    <dbReference type="NCBI Taxonomy" id="1097556"/>
    <lineage>
        <taxon>Eukaryota</taxon>
        <taxon>Fungi</taxon>
        <taxon>Dikarya</taxon>
        <taxon>Ascomycota</taxon>
        <taxon>Taphrinomycotina</taxon>
        <taxon>Taphrinomycetes</taxon>
        <taxon>Taphrinales</taxon>
        <taxon>Taphrinaceae</taxon>
        <taxon>Taphrina</taxon>
    </lineage>
</organism>
<evidence type="ECO:0000256" key="2">
    <source>
        <dbReference type="ARBA" id="ARBA00022723"/>
    </source>
</evidence>
<feature type="compositionally biased region" description="Low complexity" evidence="9">
    <location>
        <begin position="648"/>
        <end position="664"/>
    </location>
</feature>
<feature type="region of interest" description="Disordered" evidence="9">
    <location>
        <begin position="356"/>
        <end position="386"/>
    </location>
</feature>
<dbReference type="InterPro" id="IPR039355">
    <property type="entry name" value="Transcription_factor_GATA"/>
</dbReference>
<keyword evidence="5" id="KW-0805">Transcription regulation</keyword>
<dbReference type="Proteomes" id="UP000013776">
    <property type="component" value="Unassembled WGS sequence"/>
</dbReference>
<reference evidence="11 12" key="1">
    <citation type="journal article" date="2013" name="MBio">
        <title>Genome sequencing of the plant pathogen Taphrina deformans, the causal agent of peach leaf curl.</title>
        <authorList>
            <person name="Cisse O.H."/>
            <person name="Almeida J.M.G.C.F."/>
            <person name="Fonseca A."/>
            <person name="Kumar A.A."/>
            <person name="Salojaervi J."/>
            <person name="Overmyer K."/>
            <person name="Hauser P.M."/>
            <person name="Pagni M."/>
        </authorList>
    </citation>
    <scope>NUCLEOTIDE SEQUENCE [LARGE SCALE GENOMIC DNA]</scope>
    <source>
        <strain evidence="12">PYCC 5710 / ATCC 11124 / CBS 356.35 / IMI 108563 / JCM 9778 / NBRC 8474</strain>
    </source>
</reference>
<dbReference type="SMART" id="SM00401">
    <property type="entry name" value="ZnF_GATA"/>
    <property type="match status" value="1"/>
</dbReference>
<dbReference type="OrthoDB" id="515401at2759"/>
<evidence type="ECO:0000259" key="10">
    <source>
        <dbReference type="PROSITE" id="PS50114"/>
    </source>
</evidence>
<keyword evidence="7" id="KW-0539">Nucleus</keyword>
<evidence type="ECO:0000256" key="9">
    <source>
        <dbReference type="SAM" id="MobiDB-lite"/>
    </source>
</evidence>
<evidence type="ECO:0000256" key="5">
    <source>
        <dbReference type="ARBA" id="ARBA00023015"/>
    </source>
</evidence>
<evidence type="ECO:0000256" key="6">
    <source>
        <dbReference type="ARBA" id="ARBA00023163"/>
    </source>
</evidence>
<dbReference type="VEuPathDB" id="FungiDB:TAPDE_001224"/>
<feature type="region of interest" description="Disordered" evidence="9">
    <location>
        <begin position="415"/>
        <end position="555"/>
    </location>
</feature>
<dbReference type="GO" id="GO:0005634">
    <property type="term" value="C:nucleus"/>
    <property type="evidence" value="ECO:0007669"/>
    <property type="project" value="UniProtKB-SubCell"/>
</dbReference>
<keyword evidence="2" id="KW-0479">Metal-binding</keyword>
<dbReference type="CDD" id="cd00202">
    <property type="entry name" value="ZnF_GATA"/>
    <property type="match status" value="1"/>
</dbReference>
<evidence type="ECO:0000256" key="3">
    <source>
        <dbReference type="ARBA" id="ARBA00022771"/>
    </source>
</evidence>
<keyword evidence="4" id="KW-0862">Zinc</keyword>
<feature type="compositionally biased region" description="Polar residues" evidence="9">
    <location>
        <begin position="479"/>
        <end position="523"/>
    </location>
</feature>
<feature type="compositionally biased region" description="Polar residues" evidence="9">
    <location>
        <begin position="620"/>
        <end position="632"/>
    </location>
</feature>
<dbReference type="InterPro" id="IPR013860">
    <property type="entry name" value="AreA_GATA"/>
</dbReference>
<protein>
    <submittedName>
        <fullName evidence="11">Nitrogen catabolic enzyme regulatory protein</fullName>
    </submittedName>
</protein>
<dbReference type="AlphaFoldDB" id="R4X7N9"/>
<feature type="region of interest" description="Disordered" evidence="9">
    <location>
        <begin position="251"/>
        <end position="271"/>
    </location>
</feature>
<evidence type="ECO:0000313" key="11">
    <source>
        <dbReference type="EMBL" id="CCG81451.1"/>
    </source>
</evidence>
<dbReference type="GO" id="GO:0008270">
    <property type="term" value="F:zinc ion binding"/>
    <property type="evidence" value="ECO:0007669"/>
    <property type="project" value="UniProtKB-KW"/>
</dbReference>
<keyword evidence="3 8" id="KW-0863">Zinc-finger</keyword>
<dbReference type="Pfam" id="PF00320">
    <property type="entry name" value="GATA"/>
    <property type="match status" value="1"/>
</dbReference>
<keyword evidence="6" id="KW-0804">Transcription</keyword>
<evidence type="ECO:0000256" key="8">
    <source>
        <dbReference type="PROSITE-ProRule" id="PRU00094"/>
    </source>
</evidence>
<comment type="subcellular location">
    <subcellularLocation>
        <location evidence="1">Nucleus</location>
    </subcellularLocation>
</comment>
<sequence length="751" mass="82263">MNIDNPSYKSKAILEASKLPFVDLNSANGVNSTSADPIAAQMWKMYTKQKDSLPNGARMENLSWRMMAMDLKRKEAEAQRLLHPEAEDEHTTMYDLATTTISPGGTQSIVINGRSPSKQGNMPAASMPTFKDSNEFAHVNRSVRKTSLKEGTKRPADFSPFITAIDTAELHKSTVSEPTEYYLNESVATDSPQFPLQTSHPQSMLGIDPLAMEGPEGYSSSFGYNPMHEINFGQHDYASLASSTSSQAIFGSLHSGPNSQASTPHPDYSHNQTFFRRQDIPQPRDLHTPAMTLPNFPTGARTPSLLQQNLLAARQGGSVNDVPFVTPTNVFFENSNPDLFSPTNTGSLTSSSYFSTSNSYSNNHRGQRPQHVDPSQVNSINCTDQHRPMFPFTEEVEDHMGEVMDIGQADIQPYMKASSQPGSFDNSTQSYGSNFPSSPVSNGRPHIARKLSSTENRGKPYHSRQSSISTDLKKKGSLPRNNSVPSSLNLQMSQIRPSSSQQQYYPHYNNTSNADSPAQTTSQPASRAPSRPASPVLGSSKQHMAGSEAQAPTCTNCHTQTTPLWRRNPEGHPLCNACGLFLKLHGVVRPLSLKTDVIKKRNRGGTTTTSTTNSQGTNSAQVRSSARTTPTSKIPDKREQIMTSAAQSDSPGTTDASDDTTPPALITSQVASPVVSQFAKFQEQSLLSHMQIPKKVRADVQMTEPESQHSFAENSIQDYTKSPQPHFTYNGTNSINVSYDADGNEWNWLNS</sequence>
<dbReference type="SUPFAM" id="SSF57716">
    <property type="entry name" value="Glucocorticoid receptor-like (DNA-binding domain)"/>
    <property type="match status" value="1"/>
</dbReference>
<name>R4X7N9_TAPDE</name>
<dbReference type="GO" id="GO:0000978">
    <property type="term" value="F:RNA polymerase II cis-regulatory region sequence-specific DNA binding"/>
    <property type="evidence" value="ECO:0007669"/>
    <property type="project" value="TreeGrafter"/>
</dbReference>
<evidence type="ECO:0000256" key="1">
    <source>
        <dbReference type="ARBA" id="ARBA00004123"/>
    </source>
</evidence>
<dbReference type="InterPro" id="IPR013088">
    <property type="entry name" value="Znf_NHR/GATA"/>
</dbReference>
<dbReference type="EMBL" id="CAHR02000040">
    <property type="protein sequence ID" value="CCG81451.1"/>
    <property type="molecule type" value="Genomic_DNA"/>
</dbReference>
<dbReference type="STRING" id="1097556.R4X7N9"/>
<accession>R4X7N9</accession>
<evidence type="ECO:0000256" key="7">
    <source>
        <dbReference type="ARBA" id="ARBA00023242"/>
    </source>
</evidence>
<dbReference type="PROSITE" id="PS50114">
    <property type="entry name" value="GATA_ZN_FINGER_2"/>
    <property type="match status" value="1"/>
</dbReference>
<dbReference type="InterPro" id="IPR000679">
    <property type="entry name" value="Znf_GATA"/>
</dbReference>
<feature type="compositionally biased region" description="Polar residues" evidence="9">
    <location>
        <begin position="373"/>
        <end position="383"/>
    </location>
</feature>
<dbReference type="PROSITE" id="PS00344">
    <property type="entry name" value="GATA_ZN_FINGER_1"/>
    <property type="match status" value="1"/>
</dbReference>
<keyword evidence="12" id="KW-1185">Reference proteome</keyword>
<dbReference type="eggNOG" id="KOG1601">
    <property type="taxonomic scope" value="Eukaryota"/>
</dbReference>
<feature type="compositionally biased region" description="Low complexity" evidence="9">
    <location>
        <begin position="604"/>
        <end position="619"/>
    </location>
</feature>
<dbReference type="GO" id="GO:0045944">
    <property type="term" value="P:positive regulation of transcription by RNA polymerase II"/>
    <property type="evidence" value="ECO:0007669"/>
    <property type="project" value="TreeGrafter"/>
</dbReference>
<feature type="compositionally biased region" description="Low complexity" evidence="9">
    <location>
        <begin position="524"/>
        <end position="535"/>
    </location>
</feature>
<evidence type="ECO:0000313" key="12">
    <source>
        <dbReference type="Proteomes" id="UP000013776"/>
    </source>
</evidence>